<name>A0A3M6UGP2_POCDA</name>
<proteinExistence type="predicted"/>
<gene>
    <name evidence="1" type="ORF">pdam_00019792</name>
</gene>
<reference evidence="1 2" key="1">
    <citation type="journal article" date="2018" name="Sci. Rep.">
        <title>Comparative analysis of the Pocillopora damicornis genome highlights role of immune system in coral evolution.</title>
        <authorList>
            <person name="Cunning R."/>
            <person name="Bay R.A."/>
            <person name="Gillette P."/>
            <person name="Baker A.C."/>
            <person name="Traylor-Knowles N."/>
        </authorList>
    </citation>
    <scope>NUCLEOTIDE SEQUENCE [LARGE SCALE GENOMIC DNA]</scope>
    <source>
        <strain evidence="1">RSMAS</strain>
        <tissue evidence="1">Whole animal</tissue>
    </source>
</reference>
<comment type="caution">
    <text evidence="1">The sequence shown here is derived from an EMBL/GenBank/DDBJ whole genome shotgun (WGS) entry which is preliminary data.</text>
</comment>
<dbReference type="EMBL" id="RCHS01001612">
    <property type="protein sequence ID" value="RMX52548.1"/>
    <property type="molecule type" value="Genomic_DNA"/>
</dbReference>
<sequence length="132" mass="15127">MLSHIEAYALHKQTFKLISGCNIKSHLHSSLKIYSLPRRCPWPQPPQPPPPPPLSWLRGLRLAGGTPNPLTPPWRFGRSFMDGVERNRCPPKSCGYLNMRKKLNKCITYPQRHKKSYDLLLVMKTSQGTLQP</sequence>
<feature type="non-terminal residue" evidence="1">
    <location>
        <position position="132"/>
    </location>
</feature>
<keyword evidence="2" id="KW-1185">Reference proteome</keyword>
<evidence type="ECO:0000313" key="2">
    <source>
        <dbReference type="Proteomes" id="UP000275408"/>
    </source>
</evidence>
<protein>
    <submittedName>
        <fullName evidence="1">Uncharacterized protein</fullName>
    </submittedName>
</protein>
<evidence type="ECO:0000313" key="1">
    <source>
        <dbReference type="EMBL" id="RMX52548.1"/>
    </source>
</evidence>
<dbReference type="Proteomes" id="UP000275408">
    <property type="component" value="Unassembled WGS sequence"/>
</dbReference>
<organism evidence="1 2">
    <name type="scientific">Pocillopora damicornis</name>
    <name type="common">Cauliflower coral</name>
    <name type="synonym">Millepora damicornis</name>
    <dbReference type="NCBI Taxonomy" id="46731"/>
    <lineage>
        <taxon>Eukaryota</taxon>
        <taxon>Metazoa</taxon>
        <taxon>Cnidaria</taxon>
        <taxon>Anthozoa</taxon>
        <taxon>Hexacorallia</taxon>
        <taxon>Scleractinia</taxon>
        <taxon>Astrocoeniina</taxon>
        <taxon>Pocilloporidae</taxon>
        <taxon>Pocillopora</taxon>
    </lineage>
</organism>
<dbReference type="AlphaFoldDB" id="A0A3M6UGP2"/>
<accession>A0A3M6UGP2</accession>